<accession>T1EMY4</accession>
<reference evidence="3" key="1">
    <citation type="submission" date="2012-12" db="EMBL/GenBank/DDBJ databases">
        <authorList>
            <person name="Hellsten U."/>
            <person name="Grimwood J."/>
            <person name="Chapman J.A."/>
            <person name="Shapiro H."/>
            <person name="Aerts A."/>
            <person name="Otillar R.P."/>
            <person name="Terry A.Y."/>
            <person name="Boore J.L."/>
            <person name="Simakov O."/>
            <person name="Marletaz F."/>
            <person name="Cho S.-J."/>
            <person name="Edsinger-Gonzales E."/>
            <person name="Havlak P."/>
            <person name="Kuo D.-H."/>
            <person name="Larsson T."/>
            <person name="Lv J."/>
            <person name="Arendt D."/>
            <person name="Savage R."/>
            <person name="Osoegawa K."/>
            <person name="de Jong P."/>
            <person name="Lindberg D.R."/>
            <person name="Seaver E.C."/>
            <person name="Weisblat D.A."/>
            <person name="Putnam N.H."/>
            <person name="Grigoriev I.V."/>
            <person name="Rokhsar D.S."/>
        </authorList>
    </citation>
    <scope>NUCLEOTIDE SEQUENCE</scope>
</reference>
<dbReference type="Proteomes" id="UP000015101">
    <property type="component" value="Unassembled WGS sequence"/>
</dbReference>
<keyword evidence="3" id="KW-1185">Reference proteome</keyword>
<dbReference type="HOGENOM" id="CLU_1742521_0_0_1"/>
<dbReference type="EMBL" id="AMQM01000078">
    <property type="status" value="NOT_ANNOTATED_CDS"/>
    <property type="molecule type" value="Genomic_DNA"/>
</dbReference>
<protein>
    <submittedName>
        <fullName evidence="1 2">Uncharacterized protein</fullName>
    </submittedName>
</protein>
<proteinExistence type="predicted"/>
<organism evidence="2 3">
    <name type="scientific">Helobdella robusta</name>
    <name type="common">Californian leech</name>
    <dbReference type="NCBI Taxonomy" id="6412"/>
    <lineage>
        <taxon>Eukaryota</taxon>
        <taxon>Metazoa</taxon>
        <taxon>Spiralia</taxon>
        <taxon>Lophotrochozoa</taxon>
        <taxon>Annelida</taxon>
        <taxon>Clitellata</taxon>
        <taxon>Hirudinea</taxon>
        <taxon>Rhynchobdellida</taxon>
        <taxon>Glossiphoniidae</taxon>
        <taxon>Helobdella</taxon>
    </lineage>
</organism>
<gene>
    <name evidence="2" type="primary">20197934</name>
    <name evidence="1" type="ORF">HELRODRAFT_158567</name>
</gene>
<dbReference type="AlphaFoldDB" id="T1EMY4"/>
<dbReference type="RefSeq" id="XP_009008847.1">
    <property type="nucleotide sequence ID" value="XM_009010599.1"/>
</dbReference>
<reference evidence="1 3" key="2">
    <citation type="journal article" date="2013" name="Nature">
        <title>Insights into bilaterian evolution from three spiralian genomes.</title>
        <authorList>
            <person name="Simakov O."/>
            <person name="Marletaz F."/>
            <person name="Cho S.J."/>
            <person name="Edsinger-Gonzales E."/>
            <person name="Havlak P."/>
            <person name="Hellsten U."/>
            <person name="Kuo D.H."/>
            <person name="Larsson T."/>
            <person name="Lv J."/>
            <person name="Arendt D."/>
            <person name="Savage R."/>
            <person name="Osoegawa K."/>
            <person name="de Jong P."/>
            <person name="Grimwood J."/>
            <person name="Chapman J.A."/>
            <person name="Shapiro H."/>
            <person name="Aerts A."/>
            <person name="Otillar R.P."/>
            <person name="Terry A.Y."/>
            <person name="Boore J.L."/>
            <person name="Grigoriev I.V."/>
            <person name="Lindberg D.R."/>
            <person name="Seaver E.C."/>
            <person name="Weisblat D.A."/>
            <person name="Putnam N.H."/>
            <person name="Rokhsar D.S."/>
        </authorList>
    </citation>
    <scope>NUCLEOTIDE SEQUENCE</scope>
</reference>
<evidence type="ECO:0000313" key="3">
    <source>
        <dbReference type="Proteomes" id="UP000015101"/>
    </source>
</evidence>
<reference evidence="2" key="3">
    <citation type="submission" date="2015-06" db="UniProtKB">
        <authorList>
            <consortium name="EnsemblMetazoa"/>
        </authorList>
    </citation>
    <scope>IDENTIFICATION</scope>
</reference>
<evidence type="ECO:0000313" key="2">
    <source>
        <dbReference type="EnsemblMetazoa" id="HelroP158567"/>
    </source>
</evidence>
<dbReference type="InParanoid" id="T1EMY4"/>
<dbReference type="EnsemblMetazoa" id="HelroT158567">
    <property type="protein sequence ID" value="HelroP158567"/>
    <property type="gene ID" value="HelroG158567"/>
</dbReference>
<name>T1EMY4_HELRO</name>
<dbReference type="OrthoDB" id="7763606at2759"/>
<evidence type="ECO:0000313" key="1">
    <source>
        <dbReference type="EMBL" id="ESO12127.1"/>
    </source>
</evidence>
<dbReference type="KEGG" id="hro:HELRODRAFT_158567"/>
<sequence length="150" mass="17161">MEYMEKLLNEENDWDGVIEANINVAKVEYIKKGEVEWALRKIKTGKAVGNCKVATEMLKATGDWGIERLADLLNIVIRKKEISKDIAIRIKDIPEDWEKSIILPISKGDLNKSKEFVCKRCRLNDATKQKGDTRHLGNLENLGFEKVESM</sequence>
<dbReference type="GeneID" id="20197934"/>
<dbReference type="EMBL" id="KB095811">
    <property type="protein sequence ID" value="ESO12127.1"/>
    <property type="molecule type" value="Genomic_DNA"/>
</dbReference>
<dbReference type="CTD" id="20197934"/>